<dbReference type="InterPro" id="IPR055592">
    <property type="entry name" value="DUF7168"/>
</dbReference>
<dbReference type="RefSeq" id="WP_231449739.1">
    <property type="nucleotide sequence ID" value="NZ_JAJOMB010000036.1"/>
</dbReference>
<feature type="domain" description="DUF7168" evidence="3">
    <location>
        <begin position="293"/>
        <end position="397"/>
    </location>
</feature>
<proteinExistence type="predicted"/>
<dbReference type="EMBL" id="JAJOMB010000036">
    <property type="protein sequence ID" value="MCD5316887.1"/>
    <property type="molecule type" value="Genomic_DNA"/>
</dbReference>
<reference evidence="4" key="1">
    <citation type="submission" date="2021-11" db="EMBL/GenBank/DDBJ databases">
        <title>Streptomyces corallinus and Kineosporia corallina sp. nov., two new coral-derived marine actinobacteria.</title>
        <authorList>
            <person name="Buangrab K."/>
            <person name="Sutthacheep M."/>
            <person name="Yeemin T."/>
            <person name="Harunari E."/>
            <person name="Igarashi Y."/>
            <person name="Sripreechasak P."/>
            <person name="Kanchanasin P."/>
            <person name="Tanasupawat S."/>
            <person name="Phongsopitanun W."/>
        </authorList>
    </citation>
    <scope>NUCLEOTIDE SEQUENCE</scope>
    <source>
        <strain evidence="4">JCM 31032</strain>
    </source>
</reference>
<comment type="caution">
    <text evidence="4">The sequence shown here is derived from an EMBL/GenBank/DDBJ whole genome shotgun (WGS) entry which is preliminary data.</text>
</comment>
<protein>
    <submittedName>
        <fullName evidence="4">DUF2786 domain-containing protein</fullName>
    </submittedName>
</protein>
<dbReference type="InterPro" id="IPR024498">
    <property type="entry name" value="DUF2786"/>
</dbReference>
<dbReference type="Proteomes" id="UP001138997">
    <property type="component" value="Unassembled WGS sequence"/>
</dbReference>
<evidence type="ECO:0000259" key="2">
    <source>
        <dbReference type="Pfam" id="PF10979"/>
    </source>
</evidence>
<evidence type="ECO:0000313" key="4">
    <source>
        <dbReference type="EMBL" id="MCD5316887.1"/>
    </source>
</evidence>
<evidence type="ECO:0000259" key="3">
    <source>
        <dbReference type="Pfam" id="PF23771"/>
    </source>
</evidence>
<feature type="domain" description="DUF2786" evidence="2">
    <location>
        <begin position="215"/>
        <end position="254"/>
    </location>
</feature>
<dbReference type="AlphaFoldDB" id="A0A9X1SY49"/>
<evidence type="ECO:0000256" key="1">
    <source>
        <dbReference type="SAM" id="MobiDB-lite"/>
    </source>
</evidence>
<feature type="region of interest" description="Disordered" evidence="1">
    <location>
        <begin position="1"/>
        <end position="30"/>
    </location>
</feature>
<evidence type="ECO:0000313" key="5">
    <source>
        <dbReference type="Proteomes" id="UP001138997"/>
    </source>
</evidence>
<dbReference type="Pfam" id="PF23771">
    <property type="entry name" value="DUF7168"/>
    <property type="match status" value="1"/>
</dbReference>
<feature type="compositionally biased region" description="Basic residues" evidence="1">
    <location>
        <begin position="1"/>
        <end position="11"/>
    </location>
</feature>
<feature type="compositionally biased region" description="Low complexity" evidence="1">
    <location>
        <begin position="14"/>
        <end position="29"/>
    </location>
</feature>
<keyword evidence="5" id="KW-1185">Reference proteome</keyword>
<accession>A0A9X1SY49</accession>
<name>A0A9X1SY49_9ACTN</name>
<dbReference type="Pfam" id="PF10979">
    <property type="entry name" value="DUF2786"/>
    <property type="match status" value="1"/>
</dbReference>
<gene>
    <name evidence="4" type="ORF">LR394_38925</name>
</gene>
<organism evidence="4 5">
    <name type="scientific">Kineosporia babensis</name>
    <dbReference type="NCBI Taxonomy" id="499548"/>
    <lineage>
        <taxon>Bacteria</taxon>
        <taxon>Bacillati</taxon>
        <taxon>Actinomycetota</taxon>
        <taxon>Actinomycetes</taxon>
        <taxon>Kineosporiales</taxon>
        <taxon>Kineosporiaceae</taxon>
        <taxon>Kineosporia</taxon>
    </lineage>
</organism>
<sequence length="454" mass="49981">MTQRQRPHTSARRSSSPGAPEGSGSLAGLDAETPFDVVSDILLDATRRALRDGDRGRVKATILDVQERPDRGGWRAFLLEDLTMHLSAALQLAWNHGWQPADLIWCVRRRQGAKYAALAAEAVTDHLHAFAASTVDPRWHAQVAKADAPPWWPPGTSLPQAYVQRQGWTTFVPRLLILVAVILELPPLERLGPLPGQYQPIPSGEGSGASAVDPRVLRRIKGLLAKAEACTSTAEAEAFSAGAHERMARHRIDHAMLQATSASHTRAGQSWVGAEKPQARRIWLEPPYVAAQTLLLHGIAGANGCRGVYNRQLSYCTVMGFGHDLDVVEMLFDSLLEQATSALARLGDSEQPAEVRQRTRSLHFRRSFLTAYAVRIKQRLSQITDEQTEAAGKQVGQERLLPVLASRQQAVDHHVDLLFPHTRPGASLTIHDRWGWDRGQHAAQHADTSAHPRT</sequence>